<keyword evidence="9" id="KW-1133">Transmembrane helix</keyword>
<keyword evidence="4" id="KW-0479">Metal-binding</keyword>
<dbReference type="Gene3D" id="1.10.630.10">
    <property type="entry name" value="Cytochrome P450"/>
    <property type="match status" value="1"/>
</dbReference>
<dbReference type="Proteomes" id="UP001472677">
    <property type="component" value="Unassembled WGS sequence"/>
</dbReference>
<dbReference type="Pfam" id="PF00067">
    <property type="entry name" value="p450"/>
    <property type="match status" value="1"/>
</dbReference>
<evidence type="ECO:0000256" key="9">
    <source>
        <dbReference type="SAM" id="Phobius"/>
    </source>
</evidence>
<dbReference type="PRINTS" id="PR00463">
    <property type="entry name" value="EP450I"/>
</dbReference>
<evidence type="ECO:0000256" key="6">
    <source>
        <dbReference type="ARBA" id="ARBA00023004"/>
    </source>
</evidence>
<proteinExistence type="inferred from homology"/>
<feature type="region of interest" description="Disordered" evidence="8">
    <location>
        <begin position="466"/>
        <end position="506"/>
    </location>
</feature>
<feature type="compositionally biased region" description="Polar residues" evidence="8">
    <location>
        <begin position="466"/>
        <end position="488"/>
    </location>
</feature>
<evidence type="ECO:0000256" key="5">
    <source>
        <dbReference type="ARBA" id="ARBA00023002"/>
    </source>
</evidence>
<organism evidence="10 11">
    <name type="scientific">Hibiscus sabdariffa</name>
    <name type="common">roselle</name>
    <dbReference type="NCBI Taxonomy" id="183260"/>
    <lineage>
        <taxon>Eukaryota</taxon>
        <taxon>Viridiplantae</taxon>
        <taxon>Streptophyta</taxon>
        <taxon>Embryophyta</taxon>
        <taxon>Tracheophyta</taxon>
        <taxon>Spermatophyta</taxon>
        <taxon>Magnoliopsida</taxon>
        <taxon>eudicotyledons</taxon>
        <taxon>Gunneridae</taxon>
        <taxon>Pentapetalae</taxon>
        <taxon>rosids</taxon>
        <taxon>malvids</taxon>
        <taxon>Malvales</taxon>
        <taxon>Malvaceae</taxon>
        <taxon>Malvoideae</taxon>
        <taxon>Hibiscus</taxon>
    </lineage>
</organism>
<reference evidence="10 11" key="1">
    <citation type="journal article" date="2024" name="G3 (Bethesda)">
        <title>Genome assembly of Hibiscus sabdariffa L. provides insights into metabolisms of medicinal natural products.</title>
        <authorList>
            <person name="Kim T."/>
        </authorList>
    </citation>
    <scope>NUCLEOTIDE SEQUENCE [LARGE SCALE GENOMIC DNA]</scope>
    <source>
        <strain evidence="10">TK-2024</strain>
        <tissue evidence="10">Old leaves</tissue>
    </source>
</reference>
<comment type="cofactor">
    <cofactor evidence="1">
        <name>heme</name>
        <dbReference type="ChEBI" id="CHEBI:30413"/>
    </cofactor>
</comment>
<keyword evidence="9" id="KW-0812">Transmembrane</keyword>
<keyword evidence="5" id="KW-0560">Oxidoreductase</keyword>
<feature type="transmembrane region" description="Helical" evidence="9">
    <location>
        <begin position="12"/>
        <end position="37"/>
    </location>
</feature>
<sequence length="506" mass="57994">MVSGLQWWFSSMCTAFCITFFSFTLLFSLFSLLIFFLRLKVGCNCEICQAYLTSSWTKEFHNLCDWFTHLLQQSATGTIHIHVLGNTITANPENVEHILKTRFENYPKGKPFAAILGDLLGKGIFNVDGDSWEFQRKMASLELGSTSIRRHAFDIVNSEIQSRLLPLLSSVSREQRVLDLQDVFRRFSFDNICKFSFGLDPGCLELSLPVSELAEAFDLASKLSAQRALASSPLIWKLKRALNLGTEKQLKQAIKMVDALAQETINQRREKGFSDSDDLLSRFMGTINDDKYLRDIVVSFLLAGRDTVASGLTSFFWLLSQHPEVESAIRDELERVIEGSSDDRRQQFATFDQLRDMHYLHAALYESLRLFPPIQFDSKFAFEDDILPDSTFVRKGTRVTYHPYAMGRMERVWGPDCLEYKPDRWLKNGRYVPESLFKYPVFQAGKRVCLGKEMAIGGDEMCGSGHNQPVQYPGSQSESSTEVRSWSYRQRPRWLTSSSSRKWEDS</sequence>
<accession>A0ABR2FMN2</accession>
<comment type="similarity">
    <text evidence="2">Belongs to the cytochrome P450 family.</text>
</comment>
<evidence type="ECO:0000256" key="1">
    <source>
        <dbReference type="ARBA" id="ARBA00001971"/>
    </source>
</evidence>
<evidence type="ECO:0000256" key="3">
    <source>
        <dbReference type="ARBA" id="ARBA00022617"/>
    </source>
</evidence>
<comment type="caution">
    <text evidence="10">The sequence shown here is derived from an EMBL/GenBank/DDBJ whole genome shotgun (WGS) entry which is preliminary data.</text>
</comment>
<evidence type="ECO:0000256" key="2">
    <source>
        <dbReference type="ARBA" id="ARBA00010617"/>
    </source>
</evidence>
<dbReference type="InterPro" id="IPR036396">
    <property type="entry name" value="Cyt_P450_sf"/>
</dbReference>
<evidence type="ECO:0008006" key="12">
    <source>
        <dbReference type="Google" id="ProtNLM"/>
    </source>
</evidence>
<dbReference type="InterPro" id="IPR001128">
    <property type="entry name" value="Cyt_P450"/>
</dbReference>
<dbReference type="InterPro" id="IPR002401">
    <property type="entry name" value="Cyt_P450_E_grp-I"/>
</dbReference>
<evidence type="ECO:0000313" key="11">
    <source>
        <dbReference type="Proteomes" id="UP001472677"/>
    </source>
</evidence>
<protein>
    <recommendedName>
        <fullName evidence="12">Cytochrome P450</fullName>
    </recommendedName>
</protein>
<evidence type="ECO:0000256" key="7">
    <source>
        <dbReference type="ARBA" id="ARBA00023033"/>
    </source>
</evidence>
<gene>
    <name evidence="10" type="ORF">V6N12_072413</name>
</gene>
<evidence type="ECO:0000256" key="4">
    <source>
        <dbReference type="ARBA" id="ARBA00022723"/>
    </source>
</evidence>
<keyword evidence="3" id="KW-0349">Heme</keyword>
<dbReference type="SUPFAM" id="SSF48264">
    <property type="entry name" value="Cytochrome P450"/>
    <property type="match status" value="1"/>
</dbReference>
<dbReference type="EMBL" id="JBBPBM010000006">
    <property type="protein sequence ID" value="KAK8582221.1"/>
    <property type="molecule type" value="Genomic_DNA"/>
</dbReference>
<name>A0ABR2FMN2_9ROSI</name>
<keyword evidence="9" id="KW-0472">Membrane</keyword>
<dbReference type="CDD" id="cd11064">
    <property type="entry name" value="CYP86A"/>
    <property type="match status" value="1"/>
</dbReference>
<dbReference type="PANTHER" id="PTHR24296">
    <property type="entry name" value="CYTOCHROME P450"/>
    <property type="match status" value="1"/>
</dbReference>
<evidence type="ECO:0000313" key="10">
    <source>
        <dbReference type="EMBL" id="KAK8582221.1"/>
    </source>
</evidence>
<evidence type="ECO:0000256" key="8">
    <source>
        <dbReference type="SAM" id="MobiDB-lite"/>
    </source>
</evidence>
<keyword evidence="6" id="KW-0408">Iron</keyword>
<keyword evidence="11" id="KW-1185">Reference proteome</keyword>
<keyword evidence="7" id="KW-0503">Monooxygenase</keyword>